<evidence type="ECO:0000256" key="7">
    <source>
        <dbReference type="SAM" id="Phobius"/>
    </source>
</evidence>
<feature type="transmembrane region" description="Helical" evidence="7">
    <location>
        <begin position="233"/>
        <end position="250"/>
    </location>
</feature>
<sequence>MFGLHPMVMMAVVAITLAASFVKGAIGFAMPMIMISGFASVLPAEQALAALILPTVVSNLFQAFRQGIAPAFGAVRDWWRLIATTCVFIAISSQLIRSVPQALLLGALGVPIMIFALTQLAGLQIRYHADNRPMAEVLTGAVGGFYGGLSGVWGPPTIALLISTGTEKTESVRVQGVVYLIGAVMLLFAHLQSGVLNTQTLPLSAALVVPTLIGMATGFRLHDRLEAMRFRHGTLVILTLIGANLIRQALMM</sequence>
<evidence type="ECO:0000313" key="8">
    <source>
        <dbReference type="EMBL" id="OIQ73355.1"/>
    </source>
</evidence>
<dbReference type="Pfam" id="PF01925">
    <property type="entry name" value="TauE"/>
    <property type="match status" value="1"/>
</dbReference>
<protein>
    <submittedName>
        <fullName evidence="8">Sulfite exporter TauE/SafE</fullName>
    </submittedName>
</protein>
<dbReference type="GO" id="GO:0005886">
    <property type="term" value="C:plasma membrane"/>
    <property type="evidence" value="ECO:0007669"/>
    <property type="project" value="UniProtKB-SubCell"/>
</dbReference>
<keyword evidence="6 7" id="KW-0472">Membrane</keyword>
<organism evidence="8">
    <name type="scientific">mine drainage metagenome</name>
    <dbReference type="NCBI Taxonomy" id="410659"/>
    <lineage>
        <taxon>unclassified sequences</taxon>
        <taxon>metagenomes</taxon>
        <taxon>ecological metagenomes</taxon>
    </lineage>
</organism>
<feature type="transmembrane region" description="Helical" evidence="7">
    <location>
        <begin position="102"/>
        <end position="123"/>
    </location>
</feature>
<feature type="transmembrane region" description="Helical" evidence="7">
    <location>
        <begin position="78"/>
        <end position="96"/>
    </location>
</feature>
<evidence type="ECO:0000256" key="3">
    <source>
        <dbReference type="ARBA" id="ARBA00022475"/>
    </source>
</evidence>
<feature type="transmembrane region" description="Helical" evidence="7">
    <location>
        <begin position="177"/>
        <end position="195"/>
    </location>
</feature>
<evidence type="ECO:0000256" key="6">
    <source>
        <dbReference type="ARBA" id="ARBA00023136"/>
    </source>
</evidence>
<gene>
    <name evidence="8" type="ORF">GALL_450090</name>
</gene>
<dbReference type="InterPro" id="IPR052017">
    <property type="entry name" value="TSUP"/>
</dbReference>
<evidence type="ECO:0000256" key="1">
    <source>
        <dbReference type="ARBA" id="ARBA00004651"/>
    </source>
</evidence>
<evidence type="ECO:0000256" key="4">
    <source>
        <dbReference type="ARBA" id="ARBA00022692"/>
    </source>
</evidence>
<dbReference type="EMBL" id="MLJW01002898">
    <property type="protein sequence ID" value="OIQ73355.1"/>
    <property type="molecule type" value="Genomic_DNA"/>
</dbReference>
<dbReference type="PANTHER" id="PTHR30269">
    <property type="entry name" value="TRANSMEMBRANE PROTEIN YFCA"/>
    <property type="match status" value="1"/>
</dbReference>
<evidence type="ECO:0000256" key="5">
    <source>
        <dbReference type="ARBA" id="ARBA00022989"/>
    </source>
</evidence>
<reference evidence="8" key="1">
    <citation type="submission" date="2016-10" db="EMBL/GenBank/DDBJ databases">
        <title>Sequence of Gallionella enrichment culture.</title>
        <authorList>
            <person name="Poehlein A."/>
            <person name="Muehling M."/>
            <person name="Daniel R."/>
        </authorList>
    </citation>
    <scope>NUCLEOTIDE SEQUENCE</scope>
</reference>
<keyword evidence="4 7" id="KW-0812">Transmembrane</keyword>
<dbReference type="PANTHER" id="PTHR30269:SF32">
    <property type="entry name" value="MEMBRANE TRANSPORTER PROTEIN-RELATED"/>
    <property type="match status" value="1"/>
</dbReference>
<keyword evidence="3" id="KW-1003">Cell membrane</keyword>
<evidence type="ECO:0000256" key="2">
    <source>
        <dbReference type="ARBA" id="ARBA00022448"/>
    </source>
</evidence>
<name>A0A1J5Q7B3_9ZZZZ</name>
<dbReference type="InterPro" id="IPR002781">
    <property type="entry name" value="TM_pro_TauE-like"/>
</dbReference>
<dbReference type="AlphaFoldDB" id="A0A1J5Q7B3"/>
<keyword evidence="5 7" id="KW-1133">Transmembrane helix</keyword>
<comment type="caution">
    <text evidence="8">The sequence shown here is derived from an EMBL/GenBank/DDBJ whole genome shotgun (WGS) entry which is preliminary data.</text>
</comment>
<accession>A0A1J5Q7B3</accession>
<proteinExistence type="predicted"/>
<comment type="subcellular location">
    <subcellularLocation>
        <location evidence="1">Cell membrane</location>
        <topology evidence="1">Multi-pass membrane protein</topology>
    </subcellularLocation>
</comment>
<feature type="transmembrane region" description="Helical" evidence="7">
    <location>
        <begin position="201"/>
        <end position="221"/>
    </location>
</feature>
<keyword evidence="2" id="KW-0813">Transport</keyword>